<dbReference type="SUPFAM" id="SSF55729">
    <property type="entry name" value="Acyl-CoA N-acyltransferases (Nat)"/>
    <property type="match status" value="1"/>
</dbReference>
<feature type="domain" description="N-acetyltransferase" evidence="1">
    <location>
        <begin position="1"/>
        <end position="167"/>
    </location>
</feature>
<dbReference type="Proteomes" id="UP000191112">
    <property type="component" value="Unassembled WGS sequence"/>
</dbReference>
<dbReference type="InterPro" id="IPR000182">
    <property type="entry name" value="GNAT_dom"/>
</dbReference>
<accession>A0A1T5GCT3</accession>
<evidence type="ECO:0000259" key="1">
    <source>
        <dbReference type="PROSITE" id="PS51186"/>
    </source>
</evidence>
<sequence length="167" mass="18822">MNFRKATYQDVDEIWEILQFAIQSRKNDGSEQWQNGYPNQASITEDLETGSAYVIEDEHGILAYGAAIFDVEPAYNDIQKGEWLTNGDYVVIHRVAAAERSKGMGIATRFFNEVEALAKSKNIFSVKVDTNFDNLAMLRIMDKLGYQYCGEVFVGGGVRKAFEKVLS</sequence>
<reference evidence="2 3" key="1">
    <citation type="submission" date="2017-02" db="EMBL/GenBank/DDBJ databases">
        <authorList>
            <person name="Peterson S.W."/>
        </authorList>
    </citation>
    <scope>NUCLEOTIDE SEQUENCE [LARGE SCALE GENOMIC DNA]</scope>
    <source>
        <strain evidence="2 3">DSM 22323</strain>
    </source>
</reference>
<name>A0A1T5GCT3_9FLAO</name>
<dbReference type="GO" id="GO:0016747">
    <property type="term" value="F:acyltransferase activity, transferring groups other than amino-acyl groups"/>
    <property type="evidence" value="ECO:0007669"/>
    <property type="project" value="InterPro"/>
</dbReference>
<dbReference type="AlphaFoldDB" id="A0A1T5GCT3"/>
<dbReference type="Pfam" id="PF00583">
    <property type="entry name" value="Acetyltransf_1"/>
    <property type="match status" value="1"/>
</dbReference>
<evidence type="ECO:0000313" key="2">
    <source>
        <dbReference type="EMBL" id="SKC06248.1"/>
    </source>
</evidence>
<dbReference type="EMBL" id="FUYZ01000011">
    <property type="protein sequence ID" value="SKC06248.1"/>
    <property type="molecule type" value="Genomic_DNA"/>
</dbReference>
<evidence type="ECO:0000313" key="3">
    <source>
        <dbReference type="Proteomes" id="UP000191112"/>
    </source>
</evidence>
<dbReference type="Gene3D" id="3.40.630.30">
    <property type="match status" value="1"/>
</dbReference>
<dbReference type="RefSeq" id="WP_079667914.1">
    <property type="nucleotide sequence ID" value="NZ_FUYZ01000011.1"/>
</dbReference>
<dbReference type="CDD" id="cd04301">
    <property type="entry name" value="NAT_SF"/>
    <property type="match status" value="1"/>
</dbReference>
<gene>
    <name evidence="2" type="ORF">SAMN05660477_02730</name>
</gene>
<dbReference type="PROSITE" id="PS51186">
    <property type="entry name" value="GNAT"/>
    <property type="match status" value="1"/>
</dbReference>
<dbReference type="InterPro" id="IPR016181">
    <property type="entry name" value="Acyl_CoA_acyltransferase"/>
</dbReference>
<dbReference type="STRING" id="619805.SAMN05660477_02730"/>
<proteinExistence type="predicted"/>
<dbReference type="OrthoDB" id="9796381at2"/>
<keyword evidence="3" id="KW-1185">Reference proteome</keyword>
<keyword evidence="2" id="KW-0808">Transferase</keyword>
<organism evidence="2 3">
    <name type="scientific">Soonwooa buanensis</name>
    <dbReference type="NCBI Taxonomy" id="619805"/>
    <lineage>
        <taxon>Bacteria</taxon>
        <taxon>Pseudomonadati</taxon>
        <taxon>Bacteroidota</taxon>
        <taxon>Flavobacteriia</taxon>
        <taxon>Flavobacteriales</taxon>
        <taxon>Weeksellaceae</taxon>
        <taxon>Chryseobacterium group</taxon>
        <taxon>Soonwooa</taxon>
    </lineage>
</organism>
<protein>
    <submittedName>
        <fullName evidence="2">Acetyltransferase (GNAT) domain-containing protein</fullName>
    </submittedName>
</protein>